<dbReference type="InterPro" id="IPR051536">
    <property type="entry name" value="UDG_Type-4/5"/>
</dbReference>
<name>A0A6I6LI63_STUST</name>
<keyword evidence="3" id="KW-0227">DNA damage</keyword>
<dbReference type="Proteomes" id="UP000438983">
    <property type="component" value="Chromosome"/>
</dbReference>
<dbReference type="InterPro" id="IPR005122">
    <property type="entry name" value="Uracil-DNA_glycosylase-like"/>
</dbReference>
<dbReference type="RefSeq" id="WP_158186530.1">
    <property type="nucleotide sequence ID" value="NZ_CP046902.1"/>
</dbReference>
<evidence type="ECO:0000256" key="1">
    <source>
        <dbReference type="ARBA" id="ARBA00022485"/>
    </source>
</evidence>
<keyword evidence="7" id="KW-0234">DNA repair</keyword>
<keyword evidence="6" id="KW-0411">Iron-sulfur</keyword>
<dbReference type="OrthoDB" id="9789139at2"/>
<evidence type="ECO:0000256" key="6">
    <source>
        <dbReference type="ARBA" id="ARBA00023014"/>
    </source>
</evidence>
<dbReference type="GO" id="GO:0097506">
    <property type="term" value="F:deaminated base DNA N-glycosylase activity"/>
    <property type="evidence" value="ECO:0007669"/>
    <property type="project" value="UniProtKB-ARBA"/>
</dbReference>
<dbReference type="Gene3D" id="3.40.470.10">
    <property type="entry name" value="Uracil-DNA glycosylase-like domain"/>
    <property type="match status" value="1"/>
</dbReference>
<feature type="domain" description="Uracil-DNA glycosylase-like" evidence="8">
    <location>
        <begin position="49"/>
        <end position="233"/>
    </location>
</feature>
<evidence type="ECO:0000259" key="8">
    <source>
        <dbReference type="SMART" id="SM00986"/>
    </source>
</evidence>
<accession>A0A6I6LI63</accession>
<dbReference type="SMART" id="SM00987">
    <property type="entry name" value="UreE_C"/>
    <property type="match status" value="1"/>
</dbReference>
<dbReference type="Pfam" id="PF03167">
    <property type="entry name" value="UDG"/>
    <property type="match status" value="1"/>
</dbReference>
<keyword evidence="2" id="KW-0479">Metal-binding</keyword>
<evidence type="ECO:0000256" key="7">
    <source>
        <dbReference type="ARBA" id="ARBA00023204"/>
    </source>
</evidence>
<dbReference type="PANTHER" id="PTHR33693:SF1">
    <property type="entry name" value="TYPE-4 URACIL-DNA GLYCOSYLASE"/>
    <property type="match status" value="1"/>
</dbReference>
<protein>
    <submittedName>
        <fullName evidence="9">Uracil-DNA glycosylase</fullName>
    </submittedName>
</protein>
<dbReference type="GO" id="GO:0046872">
    <property type="term" value="F:metal ion binding"/>
    <property type="evidence" value="ECO:0007669"/>
    <property type="project" value="UniProtKB-KW"/>
</dbReference>
<evidence type="ECO:0000256" key="3">
    <source>
        <dbReference type="ARBA" id="ARBA00022763"/>
    </source>
</evidence>
<dbReference type="GO" id="GO:0051539">
    <property type="term" value="F:4 iron, 4 sulfur cluster binding"/>
    <property type="evidence" value="ECO:0007669"/>
    <property type="project" value="UniProtKB-KW"/>
</dbReference>
<gene>
    <name evidence="9" type="ORF">GQA94_02195</name>
</gene>
<sequence length="234" mass="26908">MRATSSPGRGHNPLDKAEREAFRALAAGTEGIDVTVYEAFDKDPLEPILGLGHADAPIAFFGRDPGREEVRHGEPFIGGGGQLVRRGLYQHLHGTDMPDFEAGRAVGKAFFWINTVPYKPVGNRAWSMAVKRRFHRHMRRLLIDHWHGRSIVTLGREAFLWFGIEQAREVRQRLEAFWAREDRFTAYVDVELATEQGAARTFRLYPLPHPSPRNRIWFERFPVLLETRLQQLLD</sequence>
<dbReference type="SUPFAM" id="SSF52141">
    <property type="entry name" value="Uracil-DNA glycosylase-like"/>
    <property type="match status" value="1"/>
</dbReference>
<evidence type="ECO:0000256" key="4">
    <source>
        <dbReference type="ARBA" id="ARBA00022801"/>
    </source>
</evidence>
<dbReference type="EMBL" id="CP046902">
    <property type="protein sequence ID" value="QGZ28933.1"/>
    <property type="molecule type" value="Genomic_DNA"/>
</dbReference>
<evidence type="ECO:0000256" key="2">
    <source>
        <dbReference type="ARBA" id="ARBA00022723"/>
    </source>
</evidence>
<dbReference type="AlphaFoldDB" id="A0A6I6LI63"/>
<dbReference type="GO" id="GO:0006281">
    <property type="term" value="P:DNA repair"/>
    <property type="evidence" value="ECO:0007669"/>
    <property type="project" value="UniProtKB-KW"/>
</dbReference>
<dbReference type="PANTHER" id="PTHR33693">
    <property type="entry name" value="TYPE-5 URACIL-DNA GLYCOSYLASE"/>
    <property type="match status" value="1"/>
</dbReference>
<keyword evidence="4" id="KW-0378">Hydrolase</keyword>
<evidence type="ECO:0000313" key="10">
    <source>
        <dbReference type="Proteomes" id="UP000438983"/>
    </source>
</evidence>
<organism evidence="9 10">
    <name type="scientific">Stutzerimonas stutzeri</name>
    <name type="common">Pseudomonas stutzeri</name>
    <dbReference type="NCBI Taxonomy" id="316"/>
    <lineage>
        <taxon>Bacteria</taxon>
        <taxon>Pseudomonadati</taxon>
        <taxon>Pseudomonadota</taxon>
        <taxon>Gammaproteobacteria</taxon>
        <taxon>Pseudomonadales</taxon>
        <taxon>Pseudomonadaceae</taxon>
        <taxon>Stutzerimonas</taxon>
    </lineage>
</organism>
<keyword evidence="5" id="KW-0408">Iron</keyword>
<evidence type="ECO:0000256" key="5">
    <source>
        <dbReference type="ARBA" id="ARBA00023004"/>
    </source>
</evidence>
<proteinExistence type="predicted"/>
<dbReference type="SMART" id="SM00986">
    <property type="entry name" value="UDG"/>
    <property type="match status" value="1"/>
</dbReference>
<dbReference type="InterPro" id="IPR036895">
    <property type="entry name" value="Uracil-DNA_glycosylase-like_sf"/>
</dbReference>
<evidence type="ECO:0000313" key="9">
    <source>
        <dbReference type="EMBL" id="QGZ28933.1"/>
    </source>
</evidence>
<reference evidence="9 10" key="1">
    <citation type="submission" date="2019-12" db="EMBL/GenBank/DDBJ databases">
        <title>Complete genome sequence of Pseudomonas stutzeri.</title>
        <authorList>
            <person name="Lim S.R."/>
            <person name="Kim J.H."/>
        </authorList>
    </citation>
    <scope>NUCLEOTIDE SEQUENCE [LARGE SCALE GENOMIC DNA]</scope>
    <source>
        <strain evidence="9 10">PM101005</strain>
    </source>
</reference>
<keyword evidence="1" id="KW-0004">4Fe-4S</keyword>